<organism evidence="1 2">
    <name type="scientific">Ataeniobius toweri</name>
    <dbReference type="NCBI Taxonomy" id="208326"/>
    <lineage>
        <taxon>Eukaryota</taxon>
        <taxon>Metazoa</taxon>
        <taxon>Chordata</taxon>
        <taxon>Craniata</taxon>
        <taxon>Vertebrata</taxon>
        <taxon>Euteleostomi</taxon>
        <taxon>Actinopterygii</taxon>
        <taxon>Neopterygii</taxon>
        <taxon>Teleostei</taxon>
        <taxon>Neoteleostei</taxon>
        <taxon>Acanthomorphata</taxon>
        <taxon>Ovalentaria</taxon>
        <taxon>Atherinomorphae</taxon>
        <taxon>Cyprinodontiformes</taxon>
        <taxon>Goodeidae</taxon>
        <taxon>Ataeniobius</taxon>
    </lineage>
</organism>
<dbReference type="PANTHER" id="PTHR35345">
    <property type="entry name" value="TELOMERE REPEATS-BINDING BOUQUET FORMATION PROTEIN 2"/>
    <property type="match status" value="1"/>
</dbReference>
<evidence type="ECO:0000313" key="1">
    <source>
        <dbReference type="EMBL" id="MED6233188.1"/>
    </source>
</evidence>
<sequence length="233" mass="26451">MFHCKTAWFSNSVPEDHLDFWMQEGGSITGWREADYLFSADATCPDTKRIFESKDYIWNKVTVLHSLFLSTCEKRQSVKSVCIGHYVLPPASVQDEVRKVVGRLIWEREDEETAAQVMGPRNQNQTGYIILEVGQLDCVSQDQQKTLSLSEVEHSEEEVRGSICEASDTDSSESEALLWEHLKSPVSCMAPGYVSIENLPKYSGDLHDVHPVLFRCSKCKGYLCLGPKYHKTH</sequence>
<proteinExistence type="predicted"/>
<dbReference type="InterPro" id="IPR028065">
    <property type="entry name" value="TERB2"/>
</dbReference>
<gene>
    <name evidence="1" type="ORF">ATANTOWER_008136</name>
</gene>
<dbReference type="EMBL" id="JAHUTI010001965">
    <property type="protein sequence ID" value="MED6233188.1"/>
    <property type="molecule type" value="Genomic_DNA"/>
</dbReference>
<evidence type="ECO:0000313" key="2">
    <source>
        <dbReference type="Proteomes" id="UP001345963"/>
    </source>
</evidence>
<dbReference type="PANTHER" id="PTHR35345:SF1">
    <property type="entry name" value="TELOMERE REPEATS-BINDING BOUQUET FORMATION PROTEIN 2"/>
    <property type="match status" value="1"/>
</dbReference>
<accession>A0ABU7A618</accession>
<dbReference type="Proteomes" id="UP001345963">
    <property type="component" value="Unassembled WGS sequence"/>
</dbReference>
<dbReference type="Pfam" id="PF15101">
    <property type="entry name" value="TERB2"/>
    <property type="match status" value="1"/>
</dbReference>
<comment type="caution">
    <text evidence="1">The sequence shown here is derived from an EMBL/GenBank/DDBJ whole genome shotgun (WGS) entry which is preliminary data.</text>
</comment>
<name>A0ABU7A618_9TELE</name>
<protein>
    <submittedName>
        <fullName evidence="1">Uncharacterized protein</fullName>
    </submittedName>
</protein>
<keyword evidence="2" id="KW-1185">Reference proteome</keyword>
<reference evidence="1 2" key="1">
    <citation type="submission" date="2021-07" db="EMBL/GenBank/DDBJ databases">
        <authorList>
            <person name="Palmer J.M."/>
        </authorList>
    </citation>
    <scope>NUCLEOTIDE SEQUENCE [LARGE SCALE GENOMIC DNA]</scope>
    <source>
        <strain evidence="1 2">AT_MEX2019</strain>
        <tissue evidence="1">Muscle</tissue>
    </source>
</reference>